<dbReference type="PANTHER" id="PTHR45753:SF6">
    <property type="entry name" value="ASPARTATE CARBAMOYLTRANSFERASE"/>
    <property type="match status" value="1"/>
</dbReference>
<dbReference type="Proteomes" id="UP000192731">
    <property type="component" value="Unassembled WGS sequence"/>
</dbReference>
<evidence type="ECO:0000313" key="4">
    <source>
        <dbReference type="Proteomes" id="UP000192731"/>
    </source>
</evidence>
<dbReference type="Pfam" id="PF00185">
    <property type="entry name" value="OTCace"/>
    <property type="match status" value="1"/>
</dbReference>
<dbReference type="EMBL" id="FWWT01000021">
    <property type="protein sequence ID" value="SMB92580.1"/>
    <property type="molecule type" value="Genomic_DNA"/>
</dbReference>
<proteinExistence type="predicted"/>
<evidence type="ECO:0000256" key="1">
    <source>
        <dbReference type="ARBA" id="ARBA00022679"/>
    </source>
</evidence>
<dbReference type="PANTHER" id="PTHR45753">
    <property type="entry name" value="ORNITHINE CARBAMOYLTRANSFERASE, MITOCHONDRIAL"/>
    <property type="match status" value="1"/>
</dbReference>
<gene>
    <name evidence="3" type="ORF">SAMN00017405_2063</name>
</gene>
<dbReference type="InterPro" id="IPR036901">
    <property type="entry name" value="Asp/Orn_carbamoylTrfase_sf"/>
</dbReference>
<dbReference type="Gene3D" id="3.40.50.1370">
    <property type="entry name" value="Aspartate/ornithine carbamoyltransferase"/>
    <property type="match status" value="2"/>
</dbReference>
<accession>A0A1W1VH86</accession>
<dbReference type="GO" id="GO:0016743">
    <property type="term" value="F:carboxyl- or carbamoyltransferase activity"/>
    <property type="evidence" value="ECO:0007669"/>
    <property type="project" value="InterPro"/>
</dbReference>
<dbReference type="STRING" id="656914.SAMN00017405_2063"/>
<keyword evidence="1 3" id="KW-0808">Transferase</keyword>
<keyword evidence="4" id="KW-1185">Reference proteome</keyword>
<feature type="domain" description="Aspartate/ornithine carbamoyltransferase Asp/Orn-binding" evidence="2">
    <location>
        <begin position="4"/>
        <end position="101"/>
    </location>
</feature>
<organism evidence="3 4">
    <name type="scientific">Desulfonispora thiosulfatigenes DSM 11270</name>
    <dbReference type="NCBI Taxonomy" id="656914"/>
    <lineage>
        <taxon>Bacteria</taxon>
        <taxon>Bacillati</taxon>
        <taxon>Bacillota</taxon>
        <taxon>Clostridia</taxon>
        <taxon>Eubacteriales</taxon>
        <taxon>Peptococcaceae</taxon>
        <taxon>Desulfonispora</taxon>
    </lineage>
</organism>
<dbReference type="SUPFAM" id="SSF53671">
    <property type="entry name" value="Aspartate/ornithine carbamoyltransferase"/>
    <property type="match status" value="1"/>
</dbReference>
<dbReference type="AlphaFoldDB" id="A0A1W1VH86"/>
<dbReference type="InterPro" id="IPR006131">
    <property type="entry name" value="Asp_carbamoyltransf_Asp/Orn-bd"/>
</dbReference>
<reference evidence="3 4" key="1">
    <citation type="submission" date="2017-04" db="EMBL/GenBank/DDBJ databases">
        <authorList>
            <person name="Afonso C.L."/>
            <person name="Miller P.J."/>
            <person name="Scott M.A."/>
            <person name="Spackman E."/>
            <person name="Goraichik I."/>
            <person name="Dimitrov K.M."/>
            <person name="Suarez D.L."/>
            <person name="Swayne D.E."/>
        </authorList>
    </citation>
    <scope>NUCLEOTIDE SEQUENCE [LARGE SCALE GENOMIC DNA]</scope>
    <source>
        <strain evidence="3 4">DSM 11270</strain>
    </source>
</reference>
<dbReference type="PRINTS" id="PR00101">
    <property type="entry name" value="ATCASE"/>
</dbReference>
<evidence type="ECO:0000313" key="3">
    <source>
        <dbReference type="EMBL" id="SMB92580.1"/>
    </source>
</evidence>
<dbReference type="GO" id="GO:0005829">
    <property type="term" value="C:cytosol"/>
    <property type="evidence" value="ECO:0007669"/>
    <property type="project" value="TreeGrafter"/>
</dbReference>
<dbReference type="GO" id="GO:0016597">
    <property type="term" value="F:amino acid binding"/>
    <property type="evidence" value="ECO:0007669"/>
    <property type="project" value="InterPro"/>
</dbReference>
<sequence>MGAKVTYNMEEAVKDADVVMMLRIQLERQKKGLFPSAREYSKFYGLNSKKLALAKKDALVLHPGPLNRGLEMTAEVADSSQAVITEQVTNGVAIRMALLYSMGGGKVNATN</sequence>
<dbReference type="GO" id="GO:0006520">
    <property type="term" value="P:amino acid metabolic process"/>
    <property type="evidence" value="ECO:0007669"/>
    <property type="project" value="InterPro"/>
</dbReference>
<protein>
    <submittedName>
        <fullName evidence="3">Aspartate/ornithine carbamoyltransferase, Asp/Orn binding domain</fullName>
    </submittedName>
</protein>
<name>A0A1W1VH86_DESTI</name>
<evidence type="ECO:0000259" key="2">
    <source>
        <dbReference type="Pfam" id="PF00185"/>
    </source>
</evidence>